<feature type="coiled-coil region" evidence="1">
    <location>
        <begin position="320"/>
        <end position="347"/>
    </location>
</feature>
<keyword evidence="5" id="KW-1185">Reference proteome</keyword>
<dbReference type="RefSeq" id="WP_002437231.1">
    <property type="nucleotide sequence ID" value="NZ_BAFF01000011.1"/>
</dbReference>
<evidence type="ECO:0000256" key="1">
    <source>
        <dbReference type="SAM" id="Coils"/>
    </source>
</evidence>
<dbReference type="EMBL" id="BAFF01000011">
    <property type="protein sequence ID" value="GAB53059.1"/>
    <property type="molecule type" value="Genomic_DNA"/>
</dbReference>
<dbReference type="eggNOG" id="COG3707">
    <property type="taxonomic scope" value="Bacteria"/>
</dbReference>
<protein>
    <recommendedName>
        <fullName evidence="6">ANTAR domain-containing protein</fullName>
    </recommendedName>
</protein>
<dbReference type="InterPro" id="IPR010910">
    <property type="entry name" value="Nitrate/nitrite_sensing_bac"/>
</dbReference>
<dbReference type="Gene3D" id="1.10.10.10">
    <property type="entry name" value="Winged helix-like DNA-binding domain superfamily/Winged helix DNA-binding domain"/>
    <property type="match status" value="1"/>
</dbReference>
<name>H5V501_ATLHE</name>
<dbReference type="InterPro" id="IPR036388">
    <property type="entry name" value="WH-like_DNA-bd_sf"/>
</dbReference>
<feature type="domain" description="NIT" evidence="2">
    <location>
        <begin position="37"/>
        <end position="282"/>
    </location>
</feature>
<dbReference type="GO" id="GO:0003723">
    <property type="term" value="F:RNA binding"/>
    <property type="evidence" value="ECO:0007669"/>
    <property type="project" value="InterPro"/>
</dbReference>
<evidence type="ECO:0000313" key="5">
    <source>
        <dbReference type="Proteomes" id="UP000010297"/>
    </source>
</evidence>
<dbReference type="AlphaFoldDB" id="H5V501"/>
<dbReference type="SUPFAM" id="SSF52172">
    <property type="entry name" value="CheY-like"/>
    <property type="match status" value="1"/>
</dbReference>
<accession>H5V501</accession>
<organism evidence="4 5">
    <name type="scientific">Atlantibacter hermannii NBRC 105704</name>
    <dbReference type="NCBI Taxonomy" id="1115512"/>
    <lineage>
        <taxon>Bacteria</taxon>
        <taxon>Pseudomonadati</taxon>
        <taxon>Pseudomonadota</taxon>
        <taxon>Gammaproteobacteria</taxon>
        <taxon>Enterobacterales</taxon>
        <taxon>Enterobacteriaceae</taxon>
        <taxon>Atlantibacter</taxon>
    </lineage>
</organism>
<gene>
    <name evidence="4" type="ORF">EH105704_11_00560</name>
</gene>
<dbReference type="GeneID" id="92828109"/>
<evidence type="ECO:0008006" key="6">
    <source>
        <dbReference type="Google" id="ProtNLM"/>
    </source>
</evidence>
<evidence type="ECO:0000259" key="2">
    <source>
        <dbReference type="PROSITE" id="PS50906"/>
    </source>
</evidence>
<dbReference type="Pfam" id="PF03861">
    <property type="entry name" value="ANTAR"/>
    <property type="match status" value="1"/>
</dbReference>
<dbReference type="Pfam" id="PF08376">
    <property type="entry name" value="NIT"/>
    <property type="match status" value="1"/>
</dbReference>
<dbReference type="InterPro" id="IPR005561">
    <property type="entry name" value="ANTAR"/>
</dbReference>
<evidence type="ECO:0000313" key="4">
    <source>
        <dbReference type="EMBL" id="GAB53059.1"/>
    </source>
</evidence>
<dbReference type="SMART" id="SM01012">
    <property type="entry name" value="ANTAR"/>
    <property type="match status" value="1"/>
</dbReference>
<proteinExistence type="predicted"/>
<dbReference type="InterPro" id="IPR011006">
    <property type="entry name" value="CheY-like_superfamily"/>
</dbReference>
<dbReference type="InterPro" id="IPR013587">
    <property type="entry name" value="Nitrate/nitrite_sensing"/>
</dbReference>
<comment type="caution">
    <text evidence="4">The sequence shown here is derived from an EMBL/GenBank/DDBJ whole genome shotgun (WGS) entry which is preliminary data.</text>
</comment>
<dbReference type="PROSITE" id="PS50921">
    <property type="entry name" value="ANTAR"/>
    <property type="match status" value="1"/>
</dbReference>
<feature type="domain" description="ANTAR" evidence="3">
    <location>
        <begin position="327"/>
        <end position="388"/>
    </location>
</feature>
<reference evidence="4 5" key="1">
    <citation type="submission" date="2012-02" db="EMBL/GenBank/DDBJ databases">
        <title>Whole genome shotgun sequence of Escherichia hermannii NBRC 105704.</title>
        <authorList>
            <person name="Yoshida I."/>
            <person name="Hosoyama A."/>
            <person name="Tsuchikane K."/>
            <person name="Katsumata H."/>
            <person name="Yamazaki S."/>
            <person name="Fujita N."/>
        </authorList>
    </citation>
    <scope>NUCLEOTIDE SEQUENCE [LARGE SCALE GENOMIC DNA]</scope>
    <source>
        <strain evidence="4 5">NBRC 105704</strain>
    </source>
</reference>
<dbReference type="Proteomes" id="UP000010297">
    <property type="component" value="Unassembled WGS sequence"/>
</dbReference>
<keyword evidence="1" id="KW-0175">Coiled coil</keyword>
<evidence type="ECO:0000259" key="3">
    <source>
        <dbReference type="PROSITE" id="PS50921"/>
    </source>
</evidence>
<sequence length="400" mass="45161">MNQQAPRPQTALEWFRDTRRHQQQQLRHLASLGDFATLISQLVHALQRERGASNVWLCSRGALFGPERQQSAAMVDEALEDFQRWLASNRTMIGGNAAGKLACALWFLEGISELRDEISASRLPPEQAMDRFIRTIQPLMEIIPDANDALSDPQVAQALTALYSLMQGKEWVGQERAVGAMGFARGEFSAALRQMLVDRIDAQQHSFATFLSLAGPAETALFRETAEPTRDIETMRREACTHARTSPQLAARWFDLQTERLDALRLIEIRLIDALSAAARLSLQHTEQEPQASEAAFAAWVIEQSHAHAAPVERHLLPLVRQQARELEKLSRELTSLQETVEERNVIDKAKTLLMNHQGVSEEIAWQQLRKLAMNQNQRMVDIARSLLLSASLWTLTPKR</sequence>
<dbReference type="PROSITE" id="PS50906">
    <property type="entry name" value="NIT"/>
    <property type="match status" value="1"/>
</dbReference>